<proteinExistence type="predicted"/>
<dbReference type="Pfam" id="PF01381">
    <property type="entry name" value="HTH_3"/>
    <property type="match status" value="1"/>
</dbReference>
<dbReference type="SUPFAM" id="SSF47413">
    <property type="entry name" value="lambda repressor-like DNA-binding domains"/>
    <property type="match status" value="1"/>
</dbReference>
<dbReference type="PROSITE" id="PS50943">
    <property type="entry name" value="HTH_CROC1"/>
    <property type="match status" value="1"/>
</dbReference>
<organism evidence="3 4">
    <name type="scientific">Brucella pseudogrignonensis</name>
    <dbReference type="NCBI Taxonomy" id="419475"/>
    <lineage>
        <taxon>Bacteria</taxon>
        <taxon>Pseudomonadati</taxon>
        <taxon>Pseudomonadota</taxon>
        <taxon>Alphaproteobacteria</taxon>
        <taxon>Hyphomicrobiales</taxon>
        <taxon>Brucellaceae</taxon>
        <taxon>Brucella/Ochrobactrum group</taxon>
        <taxon>Brucella</taxon>
    </lineage>
</organism>
<protein>
    <submittedName>
        <fullName evidence="3">Plasmid maintenance system antidote protein VapI</fullName>
    </submittedName>
</protein>
<feature type="domain" description="HTH cro/C1-type" evidence="2">
    <location>
        <begin position="12"/>
        <end position="61"/>
    </location>
</feature>
<reference evidence="3 4" key="1">
    <citation type="submission" date="2023-07" db="EMBL/GenBank/DDBJ databases">
        <title>Sorghum-associated microbial communities from plants grown in Nebraska, USA.</title>
        <authorList>
            <person name="Schachtman D."/>
        </authorList>
    </citation>
    <scope>NUCLEOTIDE SEQUENCE [LARGE SCALE GENOMIC DNA]</scope>
    <source>
        <strain evidence="3 4">DS1730</strain>
    </source>
</reference>
<gene>
    <name evidence="3" type="ORF">J2782_001730</name>
</gene>
<dbReference type="RefSeq" id="WP_310011413.1">
    <property type="nucleotide sequence ID" value="NZ_JAVDQT010000002.1"/>
</dbReference>
<feature type="compositionally biased region" description="Polar residues" evidence="1">
    <location>
        <begin position="110"/>
        <end position="119"/>
    </location>
</feature>
<feature type="region of interest" description="Disordered" evidence="1">
    <location>
        <begin position="106"/>
        <end position="128"/>
    </location>
</feature>
<dbReference type="CDD" id="cd00093">
    <property type="entry name" value="HTH_XRE"/>
    <property type="match status" value="1"/>
</dbReference>
<evidence type="ECO:0000259" key="2">
    <source>
        <dbReference type="PROSITE" id="PS50943"/>
    </source>
</evidence>
<evidence type="ECO:0000313" key="4">
    <source>
        <dbReference type="Proteomes" id="UP001184614"/>
    </source>
</evidence>
<name>A0ABU1M7J0_9HYPH</name>
<dbReference type="SMART" id="SM00530">
    <property type="entry name" value="HTH_XRE"/>
    <property type="match status" value="1"/>
</dbReference>
<dbReference type="EMBL" id="JAVDQT010000002">
    <property type="protein sequence ID" value="MDR6431995.1"/>
    <property type="molecule type" value="Genomic_DNA"/>
</dbReference>
<keyword evidence="4" id="KW-1185">Reference proteome</keyword>
<dbReference type="Gene3D" id="1.10.260.40">
    <property type="entry name" value="lambda repressor-like DNA-binding domains"/>
    <property type="match status" value="1"/>
</dbReference>
<dbReference type="Proteomes" id="UP001184614">
    <property type="component" value="Unassembled WGS sequence"/>
</dbReference>
<dbReference type="InterPro" id="IPR001387">
    <property type="entry name" value="Cro/C1-type_HTH"/>
</dbReference>
<sequence>MFAEWVASNLDKKAGKTQKGLAEALGVAHPQITHLVKGTRDIKVREVPIIAKYLGVAPPSWPVDITPNVDPEAEIFRLLQQAEGLDKRAVELASLAIEAAFQAKKKKSSELASDDQSLPANPHHEPTP</sequence>
<comment type="caution">
    <text evidence="3">The sequence shown here is derived from an EMBL/GenBank/DDBJ whole genome shotgun (WGS) entry which is preliminary data.</text>
</comment>
<accession>A0ABU1M7J0</accession>
<evidence type="ECO:0000256" key="1">
    <source>
        <dbReference type="SAM" id="MobiDB-lite"/>
    </source>
</evidence>
<evidence type="ECO:0000313" key="3">
    <source>
        <dbReference type="EMBL" id="MDR6431995.1"/>
    </source>
</evidence>
<dbReference type="InterPro" id="IPR010982">
    <property type="entry name" value="Lambda_DNA-bd_dom_sf"/>
</dbReference>